<dbReference type="SMART" id="SM00525">
    <property type="entry name" value="FES"/>
    <property type="match status" value="1"/>
</dbReference>
<reference evidence="12 13" key="1">
    <citation type="submission" date="2017-10" db="EMBL/GenBank/DDBJ databases">
        <title>Paenichitinophaga pekingensis gen. nov., sp. nov., isolated from activated sludge.</title>
        <authorList>
            <person name="Jin D."/>
            <person name="Kong X."/>
            <person name="Deng Y."/>
            <person name="Bai Z."/>
        </authorList>
    </citation>
    <scope>NUCLEOTIDE SEQUENCE [LARGE SCALE GENOMIC DNA]</scope>
    <source>
        <strain evidence="12 13">13</strain>
    </source>
</reference>
<dbReference type="GO" id="GO:0006298">
    <property type="term" value="P:mismatch repair"/>
    <property type="evidence" value="ECO:0007669"/>
    <property type="project" value="TreeGrafter"/>
</dbReference>
<dbReference type="Gene3D" id="1.10.1670.10">
    <property type="entry name" value="Helix-hairpin-Helix base-excision DNA repair enzymes (C-terminal)"/>
    <property type="match status" value="1"/>
</dbReference>
<dbReference type="InterPro" id="IPR044298">
    <property type="entry name" value="MIG/MutY"/>
</dbReference>
<dbReference type="GO" id="GO:0032357">
    <property type="term" value="F:oxidized purine DNA binding"/>
    <property type="evidence" value="ECO:0007669"/>
    <property type="project" value="TreeGrafter"/>
</dbReference>
<dbReference type="Proteomes" id="UP000220133">
    <property type="component" value="Chromosome"/>
</dbReference>
<evidence type="ECO:0000256" key="8">
    <source>
        <dbReference type="ARBA" id="ARBA00023014"/>
    </source>
</evidence>
<dbReference type="EMBL" id="CP023777">
    <property type="protein sequence ID" value="ATL46499.1"/>
    <property type="molecule type" value="Genomic_DNA"/>
</dbReference>
<evidence type="ECO:0000256" key="6">
    <source>
        <dbReference type="ARBA" id="ARBA00022801"/>
    </source>
</evidence>
<evidence type="ECO:0000256" key="10">
    <source>
        <dbReference type="ARBA" id="ARBA00023295"/>
    </source>
</evidence>
<dbReference type="GO" id="GO:0051539">
    <property type="term" value="F:4 iron, 4 sulfur cluster binding"/>
    <property type="evidence" value="ECO:0007669"/>
    <property type="project" value="InterPro"/>
</dbReference>
<dbReference type="Pfam" id="PF10576">
    <property type="entry name" value="EndIII_4Fe-2S"/>
    <property type="match status" value="1"/>
</dbReference>
<keyword evidence="13" id="KW-1185">Reference proteome</keyword>
<dbReference type="PANTHER" id="PTHR42944">
    <property type="entry name" value="ADENINE DNA GLYCOSYLASE"/>
    <property type="match status" value="1"/>
</dbReference>
<keyword evidence="9" id="KW-0234">DNA repair</keyword>
<dbReference type="GO" id="GO:0035485">
    <property type="term" value="F:adenine/guanine mispair binding"/>
    <property type="evidence" value="ECO:0007669"/>
    <property type="project" value="TreeGrafter"/>
</dbReference>
<dbReference type="KEGG" id="cbae:COR50_04535"/>
<dbReference type="InterPro" id="IPR003265">
    <property type="entry name" value="HhH-GPD_domain"/>
</dbReference>
<evidence type="ECO:0000256" key="2">
    <source>
        <dbReference type="ARBA" id="ARBA00002933"/>
    </source>
</evidence>
<comment type="cofactor">
    <cofactor evidence="1">
        <name>[4Fe-4S] cluster</name>
        <dbReference type="ChEBI" id="CHEBI:49883"/>
    </cofactor>
</comment>
<dbReference type="PANTHER" id="PTHR42944:SF1">
    <property type="entry name" value="ADENINE DNA GLYCOSYLASE"/>
    <property type="match status" value="1"/>
</dbReference>
<proteinExistence type="inferred from homology"/>
<dbReference type="GO" id="GO:0034039">
    <property type="term" value="F:8-oxo-7,8-dihydroguanine DNA N-glycosylase activity"/>
    <property type="evidence" value="ECO:0007669"/>
    <property type="project" value="TreeGrafter"/>
</dbReference>
<keyword evidence="4" id="KW-0479">Metal-binding</keyword>
<evidence type="ECO:0000313" key="13">
    <source>
        <dbReference type="Proteomes" id="UP000220133"/>
    </source>
</evidence>
<dbReference type="InterPro" id="IPR011257">
    <property type="entry name" value="DNA_glycosylase"/>
</dbReference>
<dbReference type="CDD" id="cd00056">
    <property type="entry name" value="ENDO3c"/>
    <property type="match status" value="1"/>
</dbReference>
<dbReference type="GO" id="GO:0006284">
    <property type="term" value="P:base-excision repair"/>
    <property type="evidence" value="ECO:0007669"/>
    <property type="project" value="InterPro"/>
</dbReference>
<sequence length="225" mass="26363">MLLRLPSKHIIQAFQRKLLSWYFLHGRKFPWREIQLDPYRAIIAEILLQRTKAETVSKVYLEFLRKFPSWKSIVDTDIKQLESVLTPLGLYRQRARGLKALAEKMIDTKGILPQNRDELMQLPMMGQYLANAVELVLWNKPSPLLDVNMARLLERYFKKRKLADIRHDPYLQKLSSAIVNTPNALEMNWAVLDFAALVCKAVKPECEICILNEDCKYYKNSVKDK</sequence>
<keyword evidence="7" id="KW-0408">Iron</keyword>
<evidence type="ECO:0000256" key="9">
    <source>
        <dbReference type="ARBA" id="ARBA00023204"/>
    </source>
</evidence>
<dbReference type="GO" id="GO:0046872">
    <property type="term" value="F:metal ion binding"/>
    <property type="evidence" value="ECO:0007669"/>
    <property type="project" value="UniProtKB-KW"/>
</dbReference>
<keyword evidence="5" id="KW-0227">DNA damage</keyword>
<keyword evidence="8" id="KW-0411">Iron-sulfur</keyword>
<dbReference type="InterPro" id="IPR003651">
    <property type="entry name" value="Endonuclease3_FeS-loop_motif"/>
</dbReference>
<name>A0A291QR64_9BACT</name>
<comment type="similarity">
    <text evidence="3">Belongs to the Nth/MutY family.</text>
</comment>
<evidence type="ECO:0000313" key="12">
    <source>
        <dbReference type="EMBL" id="ATL46499.1"/>
    </source>
</evidence>
<dbReference type="GO" id="GO:0000701">
    <property type="term" value="F:purine-specific mismatch base pair DNA N-glycosylase activity"/>
    <property type="evidence" value="ECO:0007669"/>
    <property type="project" value="TreeGrafter"/>
</dbReference>
<evidence type="ECO:0000256" key="1">
    <source>
        <dbReference type="ARBA" id="ARBA00001966"/>
    </source>
</evidence>
<keyword evidence="6" id="KW-0378">Hydrolase</keyword>
<organism evidence="12 13">
    <name type="scientific">Chitinophaga caeni</name>
    <dbReference type="NCBI Taxonomy" id="2029983"/>
    <lineage>
        <taxon>Bacteria</taxon>
        <taxon>Pseudomonadati</taxon>
        <taxon>Bacteroidota</taxon>
        <taxon>Chitinophagia</taxon>
        <taxon>Chitinophagales</taxon>
        <taxon>Chitinophagaceae</taxon>
        <taxon>Chitinophaga</taxon>
    </lineage>
</organism>
<keyword evidence="10" id="KW-0326">Glycosidase</keyword>
<evidence type="ECO:0000256" key="7">
    <source>
        <dbReference type="ARBA" id="ARBA00023004"/>
    </source>
</evidence>
<feature type="domain" description="HhH-GPD" evidence="11">
    <location>
        <begin position="47"/>
        <end position="197"/>
    </location>
</feature>
<evidence type="ECO:0000259" key="11">
    <source>
        <dbReference type="SMART" id="SM00478"/>
    </source>
</evidence>
<dbReference type="PIRSF" id="PIRSF001435">
    <property type="entry name" value="Nth"/>
    <property type="match status" value="1"/>
</dbReference>
<dbReference type="SUPFAM" id="SSF48150">
    <property type="entry name" value="DNA-glycosylase"/>
    <property type="match status" value="1"/>
</dbReference>
<accession>A0A291QR64</accession>
<evidence type="ECO:0000256" key="3">
    <source>
        <dbReference type="ARBA" id="ARBA00008343"/>
    </source>
</evidence>
<comment type="function">
    <text evidence="2">Adenine glycosylase active on G-A mispairs. MutY also corrects error-prone DNA synthesis past GO lesions which are due to the oxidatively damaged form of guanine: 7,8-dihydro-8-oxoguanine (8-oxo-dGTP).</text>
</comment>
<evidence type="ECO:0000256" key="4">
    <source>
        <dbReference type="ARBA" id="ARBA00022723"/>
    </source>
</evidence>
<gene>
    <name evidence="12" type="ORF">COR50_04535</name>
</gene>
<dbReference type="Gene3D" id="1.10.340.30">
    <property type="entry name" value="Hypothetical protein, domain 2"/>
    <property type="match status" value="1"/>
</dbReference>
<dbReference type="InterPro" id="IPR023170">
    <property type="entry name" value="HhH_base_excis_C"/>
</dbReference>
<dbReference type="SMART" id="SM00478">
    <property type="entry name" value="ENDO3c"/>
    <property type="match status" value="1"/>
</dbReference>
<dbReference type="Pfam" id="PF00730">
    <property type="entry name" value="HhH-GPD"/>
    <property type="match status" value="1"/>
</dbReference>
<protein>
    <recommendedName>
        <fullName evidence="11">HhH-GPD domain-containing protein</fullName>
    </recommendedName>
</protein>
<evidence type="ECO:0000256" key="5">
    <source>
        <dbReference type="ARBA" id="ARBA00022763"/>
    </source>
</evidence>
<dbReference type="AlphaFoldDB" id="A0A291QR64"/>